<evidence type="ECO:0000313" key="10">
    <source>
        <dbReference type="EMBL" id="MBO8438280.1"/>
    </source>
</evidence>
<dbReference type="InterPro" id="IPR001463">
    <property type="entry name" value="Na/Ala_symport"/>
</dbReference>
<protein>
    <submittedName>
        <fullName evidence="10">Alanine:cation symporter family protein</fullName>
    </submittedName>
</protein>
<evidence type="ECO:0000256" key="9">
    <source>
        <dbReference type="RuleBase" id="RU363064"/>
    </source>
</evidence>
<evidence type="ECO:0000256" key="2">
    <source>
        <dbReference type="ARBA" id="ARBA00009261"/>
    </source>
</evidence>
<comment type="caution">
    <text evidence="10">The sequence shown here is derived from an EMBL/GenBank/DDBJ whole genome shotgun (WGS) entry which is preliminary data.</text>
</comment>
<reference evidence="10" key="2">
    <citation type="journal article" date="2021" name="PeerJ">
        <title>Extensive microbial diversity within the chicken gut microbiome revealed by metagenomics and culture.</title>
        <authorList>
            <person name="Gilroy R."/>
            <person name="Ravi A."/>
            <person name="Getino M."/>
            <person name="Pursley I."/>
            <person name="Horton D.L."/>
            <person name="Alikhan N.F."/>
            <person name="Baker D."/>
            <person name="Gharbi K."/>
            <person name="Hall N."/>
            <person name="Watson M."/>
            <person name="Adriaenssens E.M."/>
            <person name="Foster-Nyarko E."/>
            <person name="Jarju S."/>
            <person name="Secka A."/>
            <person name="Antonio M."/>
            <person name="Oren A."/>
            <person name="Chaudhuri R.R."/>
            <person name="La Ragione R."/>
            <person name="Hildebrand F."/>
            <person name="Pallen M.J."/>
        </authorList>
    </citation>
    <scope>NUCLEOTIDE SEQUENCE</scope>
    <source>
        <strain evidence="10">G3-4614</strain>
    </source>
</reference>
<keyword evidence="8 9" id="KW-0472">Membrane</keyword>
<sequence length="463" mass="50478">MEIFSNITDFIWNYIVIVVMLLCALWFGFRTRFVQITMLKEMFRAVKRSGTTVGDRKRNISSFEAFMISLASRVGVGNLAGVALAITVGGPGAVFWMWVMAIINSVSAFMESTLAQLYKSRRKDSFIGGPAYYIQKGLHSRTLAVVAVVLNIFTFSFGTCSVQSNTMAISNFEAFGISPEITAVLIAVIMLFIVFGGIHRIAKFSSVIVPVMAAAYILVALFVVVVNIREVPTVLLEIVKNAFGIEQIAGGSVGAAFMLGTKRGLFSNEAGMGSAPNAAATADVPHPVNQGLIQTLGVFVDTLCICSCTAFIVMLSASDIPDGTTGIALTQYALSKEIGAWAYPFVALIIFIFGFSTCIGNAYYGEANMRFLTNNGNIIDLFRIVMVLVVVAGALVSLETVWVIMDFLMAFMVIVNLVAITAMGNKVYLLLKNYRMQRKQGIENPVFRKKEIPALDVRDVECW</sequence>
<dbReference type="Pfam" id="PF01235">
    <property type="entry name" value="Na_Ala_symp"/>
    <property type="match status" value="1"/>
</dbReference>
<dbReference type="PRINTS" id="PR00175">
    <property type="entry name" value="NAALASMPORT"/>
</dbReference>
<feature type="transmembrane region" description="Helical" evidence="9">
    <location>
        <begin position="138"/>
        <end position="157"/>
    </location>
</feature>
<feature type="transmembrane region" description="Helical" evidence="9">
    <location>
        <begin position="65"/>
        <end position="89"/>
    </location>
</feature>
<dbReference type="NCBIfam" id="TIGR00835">
    <property type="entry name" value="agcS"/>
    <property type="match status" value="1"/>
</dbReference>
<comment type="subcellular location">
    <subcellularLocation>
        <location evidence="1 9">Cell membrane</location>
        <topology evidence="1 9">Multi-pass membrane protein</topology>
    </subcellularLocation>
</comment>
<gene>
    <name evidence="10" type="ORF">IAC54_05210</name>
</gene>
<reference evidence="10" key="1">
    <citation type="submission" date="2020-10" db="EMBL/GenBank/DDBJ databases">
        <authorList>
            <person name="Gilroy R."/>
        </authorList>
    </citation>
    <scope>NUCLEOTIDE SEQUENCE</scope>
    <source>
        <strain evidence="10">G3-4614</strain>
    </source>
</reference>
<evidence type="ECO:0000256" key="6">
    <source>
        <dbReference type="ARBA" id="ARBA00022847"/>
    </source>
</evidence>
<evidence type="ECO:0000256" key="5">
    <source>
        <dbReference type="ARBA" id="ARBA00022692"/>
    </source>
</evidence>
<keyword evidence="5 9" id="KW-0812">Transmembrane</keyword>
<accession>A0A9D9E5H4</accession>
<feature type="transmembrane region" description="Helical" evidence="9">
    <location>
        <begin position="95"/>
        <end position="118"/>
    </location>
</feature>
<dbReference type="GO" id="GO:0005886">
    <property type="term" value="C:plasma membrane"/>
    <property type="evidence" value="ECO:0007669"/>
    <property type="project" value="UniProtKB-SubCell"/>
</dbReference>
<dbReference type="AlphaFoldDB" id="A0A9D9E5H4"/>
<feature type="transmembrane region" description="Helical" evidence="9">
    <location>
        <begin position="410"/>
        <end position="431"/>
    </location>
</feature>
<dbReference type="GO" id="GO:0005283">
    <property type="term" value="F:amino acid:sodium symporter activity"/>
    <property type="evidence" value="ECO:0007669"/>
    <property type="project" value="InterPro"/>
</dbReference>
<keyword evidence="7 9" id="KW-1133">Transmembrane helix</keyword>
<proteinExistence type="inferred from homology"/>
<evidence type="ECO:0000256" key="4">
    <source>
        <dbReference type="ARBA" id="ARBA00022475"/>
    </source>
</evidence>
<keyword evidence="4 9" id="KW-1003">Cell membrane</keyword>
<dbReference type="Proteomes" id="UP000823636">
    <property type="component" value="Unassembled WGS sequence"/>
</dbReference>
<evidence type="ECO:0000256" key="1">
    <source>
        <dbReference type="ARBA" id="ARBA00004651"/>
    </source>
</evidence>
<dbReference type="PANTHER" id="PTHR30330:SF1">
    <property type="entry name" value="AMINO-ACID CARRIER PROTEIN ALST"/>
    <property type="match status" value="1"/>
</dbReference>
<evidence type="ECO:0000256" key="8">
    <source>
        <dbReference type="ARBA" id="ARBA00023136"/>
    </source>
</evidence>
<name>A0A9D9E5H4_9BACT</name>
<feature type="transmembrane region" description="Helical" evidence="9">
    <location>
        <begin position="384"/>
        <end position="404"/>
    </location>
</feature>
<comment type="similarity">
    <text evidence="2 9">Belongs to the alanine or glycine:cation symporter (AGCS) (TC 2.A.25) family.</text>
</comment>
<evidence type="ECO:0000256" key="3">
    <source>
        <dbReference type="ARBA" id="ARBA00022448"/>
    </source>
</evidence>
<dbReference type="EMBL" id="JADIMW010000057">
    <property type="protein sequence ID" value="MBO8438280.1"/>
    <property type="molecule type" value="Genomic_DNA"/>
</dbReference>
<organism evidence="10 11">
    <name type="scientific">Candidatus Caccoplasma merdipullorum</name>
    <dbReference type="NCBI Taxonomy" id="2840718"/>
    <lineage>
        <taxon>Bacteria</taxon>
        <taxon>Pseudomonadati</taxon>
        <taxon>Bacteroidota</taxon>
        <taxon>Bacteroidia</taxon>
        <taxon>Bacteroidales</taxon>
        <taxon>Bacteroidaceae</taxon>
        <taxon>Bacteroidaceae incertae sedis</taxon>
        <taxon>Candidatus Caccoplasma</taxon>
    </lineage>
</organism>
<keyword evidence="6 9" id="KW-0769">Symport</keyword>
<feature type="transmembrane region" description="Helical" evidence="9">
    <location>
        <begin position="207"/>
        <end position="228"/>
    </location>
</feature>
<keyword evidence="3 9" id="KW-0813">Transport</keyword>
<evidence type="ECO:0000313" key="11">
    <source>
        <dbReference type="Proteomes" id="UP000823636"/>
    </source>
</evidence>
<evidence type="ECO:0000256" key="7">
    <source>
        <dbReference type="ARBA" id="ARBA00022989"/>
    </source>
</evidence>
<dbReference type="FunFam" id="1.20.1740.10:FF:000004">
    <property type="entry name" value="Sodium:alanine symporter family protein"/>
    <property type="match status" value="1"/>
</dbReference>
<feature type="transmembrane region" description="Helical" evidence="9">
    <location>
        <begin position="177"/>
        <end position="195"/>
    </location>
</feature>
<feature type="transmembrane region" description="Helical" evidence="9">
    <location>
        <begin position="12"/>
        <end position="29"/>
    </location>
</feature>
<dbReference type="PANTHER" id="PTHR30330">
    <property type="entry name" value="AGSS FAMILY TRANSPORTER, SODIUM-ALANINE"/>
    <property type="match status" value="1"/>
</dbReference>
<feature type="transmembrane region" description="Helical" evidence="9">
    <location>
        <begin position="341"/>
        <end position="364"/>
    </location>
</feature>
<dbReference type="Gene3D" id="1.20.1740.10">
    <property type="entry name" value="Amino acid/polyamine transporter I"/>
    <property type="match status" value="1"/>
</dbReference>